<name>A0A4C1TYN6_EUMVA</name>
<organism evidence="1 2">
    <name type="scientific">Eumeta variegata</name>
    <name type="common">Bagworm moth</name>
    <name type="synonym">Eumeta japonica</name>
    <dbReference type="NCBI Taxonomy" id="151549"/>
    <lineage>
        <taxon>Eukaryota</taxon>
        <taxon>Metazoa</taxon>
        <taxon>Ecdysozoa</taxon>
        <taxon>Arthropoda</taxon>
        <taxon>Hexapoda</taxon>
        <taxon>Insecta</taxon>
        <taxon>Pterygota</taxon>
        <taxon>Neoptera</taxon>
        <taxon>Endopterygota</taxon>
        <taxon>Lepidoptera</taxon>
        <taxon>Glossata</taxon>
        <taxon>Ditrysia</taxon>
        <taxon>Tineoidea</taxon>
        <taxon>Psychidae</taxon>
        <taxon>Oiketicinae</taxon>
        <taxon>Eumeta</taxon>
    </lineage>
</organism>
<dbReference type="EMBL" id="BGZK01000102">
    <property type="protein sequence ID" value="GBP18934.1"/>
    <property type="molecule type" value="Genomic_DNA"/>
</dbReference>
<evidence type="ECO:0000313" key="2">
    <source>
        <dbReference type="Proteomes" id="UP000299102"/>
    </source>
</evidence>
<gene>
    <name evidence="1" type="ORF">EVAR_20466_1</name>
</gene>
<reference evidence="1 2" key="1">
    <citation type="journal article" date="2019" name="Commun. Biol.">
        <title>The bagworm genome reveals a unique fibroin gene that provides high tensile strength.</title>
        <authorList>
            <person name="Kono N."/>
            <person name="Nakamura H."/>
            <person name="Ohtoshi R."/>
            <person name="Tomita M."/>
            <person name="Numata K."/>
            <person name="Arakawa K."/>
        </authorList>
    </citation>
    <scope>NUCLEOTIDE SEQUENCE [LARGE SCALE GENOMIC DNA]</scope>
</reference>
<protein>
    <submittedName>
        <fullName evidence="1">Uncharacterized protein</fullName>
    </submittedName>
</protein>
<proteinExistence type="predicted"/>
<evidence type="ECO:0000313" key="1">
    <source>
        <dbReference type="EMBL" id="GBP18934.1"/>
    </source>
</evidence>
<comment type="caution">
    <text evidence="1">The sequence shown here is derived from an EMBL/GenBank/DDBJ whole genome shotgun (WGS) entry which is preliminary data.</text>
</comment>
<accession>A0A4C1TYN6</accession>
<dbReference type="Proteomes" id="UP000299102">
    <property type="component" value="Unassembled WGS sequence"/>
</dbReference>
<keyword evidence="2" id="KW-1185">Reference proteome</keyword>
<dbReference type="AlphaFoldDB" id="A0A4C1TYN6"/>
<sequence length="121" mass="13705">MMSQSVNYANGPLLQNKNSVNIRSISPQSRMPYDIKDREYAESQRDQNHIESGMGAKIKNEKTVENKFGSGIRNESATEVGIEGETNIEIDIDRYKKINSSTSVLPELRALTRHMDKLIYA</sequence>